<protein>
    <submittedName>
        <fullName evidence="2">Uncharacterized protein</fullName>
    </submittedName>
</protein>
<feature type="compositionally biased region" description="Basic and acidic residues" evidence="1">
    <location>
        <begin position="262"/>
        <end position="281"/>
    </location>
</feature>
<dbReference type="Proteomes" id="UP001055172">
    <property type="component" value="Unassembled WGS sequence"/>
</dbReference>
<feature type="region of interest" description="Disordered" evidence="1">
    <location>
        <begin position="241"/>
        <end position="325"/>
    </location>
</feature>
<comment type="caution">
    <text evidence="2">The sequence shown here is derived from an EMBL/GenBank/DDBJ whole genome shotgun (WGS) entry which is preliminary data.</text>
</comment>
<sequence length="391" mass="43295">MALDQSLQRLNSLSEHFDNNLLSRRWTQLQQDFVTERPEADFLQWALLNVHRKILNLAVDESFTEDVASLRSDIRRRWKSVCSSLDCSIGVLVMLFGTDIAASRPCLDAFVSLTRKCPATTLCDLYDAFQRTPTLHEKYRYLLAPYLRLQRAVNFSPARIQNPNNENPVVNPQSLGSNQPVDLRLRDGDASVDADASADVSADVSADAAPCAAADADSELASSPEQFREALTSQAFSSPLRSFGRDSMSPLPLDSVGPLFSDRVEDKSDRIERNGDGHSDNEDGDDVLDTSLNHDDSVESGVDDNFGVDSDSEHGLELDPNPDNELLLSTKSNVSFPEDPMPALDSLSEPLWPIAWKNDKVTQRLGRKRTNSEADVPSVERGLSVVSMRQK</sequence>
<proteinExistence type="predicted"/>
<feature type="region of interest" description="Disordered" evidence="1">
    <location>
        <begin position="158"/>
        <end position="183"/>
    </location>
</feature>
<gene>
    <name evidence="2" type="ORF">ColLi_13259</name>
</gene>
<evidence type="ECO:0000256" key="1">
    <source>
        <dbReference type="SAM" id="MobiDB-lite"/>
    </source>
</evidence>
<dbReference type="EMBL" id="BPPX01000053">
    <property type="protein sequence ID" value="GJC90421.1"/>
    <property type="molecule type" value="Genomic_DNA"/>
</dbReference>
<organism evidence="2 3">
    <name type="scientific">Colletotrichum liriopes</name>
    <dbReference type="NCBI Taxonomy" id="708192"/>
    <lineage>
        <taxon>Eukaryota</taxon>
        <taxon>Fungi</taxon>
        <taxon>Dikarya</taxon>
        <taxon>Ascomycota</taxon>
        <taxon>Pezizomycotina</taxon>
        <taxon>Sordariomycetes</taxon>
        <taxon>Hypocreomycetidae</taxon>
        <taxon>Glomerellales</taxon>
        <taxon>Glomerellaceae</taxon>
        <taxon>Colletotrichum</taxon>
        <taxon>Colletotrichum spaethianum species complex</taxon>
    </lineage>
</organism>
<feature type="compositionally biased region" description="Low complexity" evidence="1">
    <location>
        <begin position="162"/>
        <end position="172"/>
    </location>
</feature>
<accession>A0AA37GZW0</accession>
<dbReference type="AlphaFoldDB" id="A0AA37GZW0"/>
<evidence type="ECO:0000313" key="2">
    <source>
        <dbReference type="EMBL" id="GJC90421.1"/>
    </source>
</evidence>
<reference evidence="2 3" key="1">
    <citation type="submission" date="2021-07" db="EMBL/GenBank/DDBJ databases">
        <title>Genome data of Colletotrichum spaethianum.</title>
        <authorList>
            <person name="Utami Y.D."/>
            <person name="Hiruma K."/>
        </authorList>
    </citation>
    <scope>NUCLEOTIDE SEQUENCE [LARGE SCALE GENOMIC DNA]</scope>
    <source>
        <strain evidence="2 3">MAFF 242679</strain>
    </source>
</reference>
<keyword evidence="3" id="KW-1185">Reference proteome</keyword>
<name>A0AA37GZW0_9PEZI</name>
<evidence type="ECO:0000313" key="3">
    <source>
        <dbReference type="Proteomes" id="UP001055172"/>
    </source>
</evidence>